<dbReference type="Gene3D" id="1.20.1310.20">
    <property type="entry name" value="Duffy-antigen binding domain"/>
    <property type="match status" value="1"/>
</dbReference>
<sequence length="182" mass="21772">PRRQELCLFYVADTNETKKIDNENKLRDGFIKTAAAETFLAWHYYKIKNGNVPSKLDEELKQGEDPLKNFCDPMFYTYGDYRDIMFGYRHFEKGWKLVKNAKGKIDEIFPNIDGKTDEKKREEFWKENGKEIWKGMLCALSYDTTKKNMDYEAQKELNSNYNYNTIKDDLADFATRPQFFRW</sequence>
<protein>
    <submittedName>
        <fullName evidence="2">Erythrocyte membrane protein 1 Gb35varPAM8</fullName>
    </submittedName>
</protein>
<dbReference type="Pfam" id="PF05424">
    <property type="entry name" value="Duffy_binding"/>
    <property type="match status" value="1"/>
</dbReference>
<name>Q8I0T6_PLAFA</name>
<dbReference type="EMBL" id="AF547162">
    <property type="protein sequence ID" value="AAN86344.1"/>
    <property type="molecule type" value="mRNA"/>
</dbReference>
<dbReference type="EMBL" id="AF547124">
    <property type="protein sequence ID" value="AAN86306.1"/>
    <property type="molecule type" value="Genomic_DNA"/>
</dbReference>
<feature type="non-terminal residue" evidence="2">
    <location>
        <position position="1"/>
    </location>
</feature>
<dbReference type="GO" id="GO:0016020">
    <property type="term" value="C:membrane"/>
    <property type="evidence" value="ECO:0007669"/>
    <property type="project" value="InterPro"/>
</dbReference>
<dbReference type="InterPro" id="IPR008602">
    <property type="entry name" value="Duffy-antigen-binding"/>
</dbReference>
<feature type="non-terminal residue" evidence="2">
    <location>
        <position position="182"/>
    </location>
</feature>
<proteinExistence type="evidence at transcript level"/>
<evidence type="ECO:0000313" key="2">
    <source>
        <dbReference type="EMBL" id="AAN86306.1"/>
    </source>
</evidence>
<dbReference type="GO" id="GO:0046789">
    <property type="term" value="F:host cell surface receptor binding"/>
    <property type="evidence" value="ECO:0007669"/>
    <property type="project" value="InterPro"/>
</dbReference>
<dbReference type="SUPFAM" id="SSF140924">
    <property type="entry name" value="Duffy binding domain-like"/>
    <property type="match status" value="1"/>
</dbReference>
<reference evidence="2" key="1">
    <citation type="journal article" date="2003" name="J. Infect. Dis.">
        <title>Common surface-antigen var genes of limited diversity expressed by Plasmodium falciparum placental isolates separated by time and space.</title>
        <authorList>
            <person name="Khattab A."/>
            <person name="Kremsner P.G."/>
            <person name="Klinkert M.Q."/>
        </authorList>
    </citation>
    <scope>NUCLEOTIDE SEQUENCE</scope>
</reference>
<evidence type="ECO:0000259" key="1">
    <source>
        <dbReference type="Pfam" id="PF05424"/>
    </source>
</evidence>
<feature type="domain" description="Duffy-antigen binding" evidence="1">
    <location>
        <begin position="1"/>
        <end position="179"/>
    </location>
</feature>
<dbReference type="InterPro" id="IPR042202">
    <property type="entry name" value="Duffy-ag-bd_sf"/>
</dbReference>
<dbReference type="AlphaFoldDB" id="Q8I0T6"/>
<organism evidence="2">
    <name type="scientific">Plasmodium falciparum</name>
    <name type="common">malaria parasite P. falciparum</name>
    <dbReference type="NCBI Taxonomy" id="5833"/>
    <lineage>
        <taxon>Eukaryota</taxon>
        <taxon>Sar</taxon>
        <taxon>Alveolata</taxon>
        <taxon>Apicomplexa</taxon>
        <taxon>Aconoidasida</taxon>
        <taxon>Haemosporida</taxon>
        <taxon>Plasmodiidae</taxon>
        <taxon>Plasmodium</taxon>
        <taxon>Plasmodium (Laverania)</taxon>
    </lineage>
</organism>
<accession>Q8I0T6</accession>